<sequence>MAGKHTAAPKLSAKAQAWPLFDALVERAPLRDTNPWVAVEGRREPDYTPDFDTLTQLLAVPLALEAASQSGVPALAIDVWVAYELRRAGLDADAVWPRASPPRVVDRDVLKFIRSMPVKEQQPLLERLTKGNGGNGVAAASANILGKNYLKQVDVLMTSWQAGPELLISTKRMDSSFGKNAANRVEESYGDAKNLALRHPLAALGFMFGIRSTAYTEERAQFDWLADLLVKLGREEDAYDACSLIVPEFDAAAPVDDAGPDAVILDPDDVETEEDVRHPDDDVPDGEVALFDLAEFGTAPDPAEARRSVARSDVDRRLVTLPKVTLRHDLVPDELSPARFFAVMMRVLLDNSTVAHHRRARELRANPTGS</sequence>
<evidence type="ECO:0000313" key="1">
    <source>
        <dbReference type="EMBL" id="NMO04952.1"/>
    </source>
</evidence>
<gene>
    <name evidence="1" type="ORF">HH308_27400</name>
</gene>
<dbReference type="AlphaFoldDB" id="A0A848L3D8"/>
<evidence type="ECO:0000313" key="2">
    <source>
        <dbReference type="Proteomes" id="UP000550729"/>
    </source>
</evidence>
<organism evidence="1 2">
    <name type="scientific">Gordonia asplenii</name>
    <dbReference type="NCBI Taxonomy" id="2725283"/>
    <lineage>
        <taxon>Bacteria</taxon>
        <taxon>Bacillati</taxon>
        <taxon>Actinomycetota</taxon>
        <taxon>Actinomycetes</taxon>
        <taxon>Mycobacteriales</taxon>
        <taxon>Gordoniaceae</taxon>
        <taxon>Gordonia</taxon>
    </lineage>
</organism>
<accession>A0A848L3D8</accession>
<dbReference type="EMBL" id="JABBNB010000045">
    <property type="protein sequence ID" value="NMO04952.1"/>
    <property type="molecule type" value="Genomic_DNA"/>
</dbReference>
<name>A0A848L3D8_9ACTN</name>
<keyword evidence="2" id="KW-1185">Reference proteome</keyword>
<protein>
    <submittedName>
        <fullName evidence="1">Uncharacterized protein</fullName>
    </submittedName>
</protein>
<proteinExistence type="predicted"/>
<dbReference type="Proteomes" id="UP000550729">
    <property type="component" value="Unassembled WGS sequence"/>
</dbReference>
<comment type="caution">
    <text evidence="1">The sequence shown here is derived from an EMBL/GenBank/DDBJ whole genome shotgun (WGS) entry which is preliminary data.</text>
</comment>
<reference evidence="1 2" key="1">
    <citation type="submission" date="2020-04" db="EMBL/GenBank/DDBJ databases">
        <title>Gordonia sp. nov. TBRC 11910.</title>
        <authorList>
            <person name="Suriyachadkun C."/>
        </authorList>
    </citation>
    <scope>NUCLEOTIDE SEQUENCE [LARGE SCALE GENOMIC DNA]</scope>
    <source>
        <strain evidence="1 2">TBRC 11910</strain>
    </source>
</reference>
<dbReference type="RefSeq" id="WP_170197457.1">
    <property type="nucleotide sequence ID" value="NZ_JABBNB010000045.1"/>
</dbReference>